<dbReference type="PROSITE" id="PS00028">
    <property type="entry name" value="ZINC_FINGER_C2H2_1"/>
    <property type="match status" value="1"/>
</dbReference>
<keyword evidence="1" id="KW-0479">Metal-binding</keyword>
<evidence type="ECO:0000259" key="2">
    <source>
        <dbReference type="PROSITE" id="PS50157"/>
    </source>
</evidence>
<keyword evidence="1" id="KW-0862">Zinc</keyword>
<protein>
    <recommendedName>
        <fullName evidence="2">C2H2-type domain-containing protein</fullName>
    </recommendedName>
</protein>
<dbReference type="InterPro" id="IPR036236">
    <property type="entry name" value="Znf_C2H2_sf"/>
</dbReference>
<accession>A0ABQ8T6E2</accession>
<comment type="caution">
    <text evidence="3">The sequence shown here is derived from an EMBL/GenBank/DDBJ whole genome shotgun (WGS) entry which is preliminary data.</text>
</comment>
<feature type="domain" description="C2H2-type" evidence="2">
    <location>
        <begin position="176"/>
        <end position="205"/>
    </location>
</feature>
<name>A0ABQ8T6E2_PERAM</name>
<dbReference type="SUPFAM" id="SSF57667">
    <property type="entry name" value="beta-beta-alpha zinc fingers"/>
    <property type="match status" value="1"/>
</dbReference>
<organism evidence="3 4">
    <name type="scientific">Periplaneta americana</name>
    <name type="common">American cockroach</name>
    <name type="synonym">Blatta americana</name>
    <dbReference type="NCBI Taxonomy" id="6978"/>
    <lineage>
        <taxon>Eukaryota</taxon>
        <taxon>Metazoa</taxon>
        <taxon>Ecdysozoa</taxon>
        <taxon>Arthropoda</taxon>
        <taxon>Hexapoda</taxon>
        <taxon>Insecta</taxon>
        <taxon>Pterygota</taxon>
        <taxon>Neoptera</taxon>
        <taxon>Polyneoptera</taxon>
        <taxon>Dictyoptera</taxon>
        <taxon>Blattodea</taxon>
        <taxon>Blattoidea</taxon>
        <taxon>Blattidae</taxon>
        <taxon>Blattinae</taxon>
        <taxon>Periplaneta</taxon>
    </lineage>
</organism>
<dbReference type="Gene3D" id="3.30.160.60">
    <property type="entry name" value="Classic Zinc Finger"/>
    <property type="match status" value="1"/>
</dbReference>
<dbReference type="Proteomes" id="UP001148838">
    <property type="component" value="Unassembled WGS sequence"/>
</dbReference>
<keyword evidence="4" id="KW-1185">Reference proteome</keyword>
<reference evidence="3 4" key="1">
    <citation type="journal article" date="2022" name="Allergy">
        <title>Genome assembly and annotation of Periplaneta americana reveal a comprehensive cockroach allergen profile.</title>
        <authorList>
            <person name="Wang L."/>
            <person name="Xiong Q."/>
            <person name="Saelim N."/>
            <person name="Wang L."/>
            <person name="Nong W."/>
            <person name="Wan A.T."/>
            <person name="Shi M."/>
            <person name="Liu X."/>
            <person name="Cao Q."/>
            <person name="Hui J.H.L."/>
            <person name="Sookrung N."/>
            <person name="Leung T.F."/>
            <person name="Tungtrongchitr A."/>
            <person name="Tsui S.K.W."/>
        </authorList>
    </citation>
    <scope>NUCLEOTIDE SEQUENCE [LARGE SCALE GENOMIC DNA]</scope>
    <source>
        <strain evidence="3">PWHHKU_190912</strain>
    </source>
</reference>
<dbReference type="PROSITE" id="PS50157">
    <property type="entry name" value="ZINC_FINGER_C2H2_2"/>
    <property type="match status" value="1"/>
</dbReference>
<evidence type="ECO:0000313" key="4">
    <source>
        <dbReference type="Proteomes" id="UP001148838"/>
    </source>
</evidence>
<dbReference type="EMBL" id="JAJSOF020000015">
    <property type="protein sequence ID" value="KAJ4441589.1"/>
    <property type="molecule type" value="Genomic_DNA"/>
</dbReference>
<dbReference type="InterPro" id="IPR013087">
    <property type="entry name" value="Znf_C2H2_type"/>
</dbReference>
<sequence length="264" mass="30149">MLHVVKQGISFHNTTLYPLSHTGFQFRCRIESSQFKFHLLVANPHVSQMCDSGIMSNTLCAEVHSLRVTKWSGSDGMSAVLNHYVIIYAYHIFVMYRKRSRAENENCRPLSTFLPHKTLTPLVLRYVAMKPQIKPKSKARSATVPKGSVLMSSRNHQKEKMNTLQQHMKVHTGKDFKCQHQGCIFACRSQAELRNHQQVHSYHRPYHCDTCTYSAKTKAQLLSFIILSSSTLSNTASFLTLSVHFTRSILLHIHISNASIRFSS</sequence>
<gene>
    <name evidence="3" type="ORF">ANN_11445</name>
</gene>
<evidence type="ECO:0000313" key="3">
    <source>
        <dbReference type="EMBL" id="KAJ4441589.1"/>
    </source>
</evidence>
<keyword evidence="1" id="KW-0863">Zinc-finger</keyword>
<proteinExistence type="predicted"/>
<evidence type="ECO:0000256" key="1">
    <source>
        <dbReference type="PROSITE-ProRule" id="PRU00042"/>
    </source>
</evidence>